<gene>
    <name evidence="1" type="ORF">DSO57_1021613</name>
</gene>
<organism evidence="1 2">
    <name type="scientific">Entomophthora muscae</name>
    <dbReference type="NCBI Taxonomy" id="34485"/>
    <lineage>
        <taxon>Eukaryota</taxon>
        <taxon>Fungi</taxon>
        <taxon>Fungi incertae sedis</taxon>
        <taxon>Zoopagomycota</taxon>
        <taxon>Entomophthoromycotina</taxon>
        <taxon>Entomophthoromycetes</taxon>
        <taxon>Entomophthorales</taxon>
        <taxon>Entomophthoraceae</taxon>
        <taxon>Entomophthora</taxon>
    </lineage>
</organism>
<reference evidence="1" key="1">
    <citation type="submission" date="2022-04" db="EMBL/GenBank/DDBJ databases">
        <title>Genome of the entomopathogenic fungus Entomophthora muscae.</title>
        <authorList>
            <person name="Elya C."/>
            <person name="Lovett B.R."/>
            <person name="Lee E."/>
            <person name="Macias A.M."/>
            <person name="Hajek A.E."/>
            <person name="De Bivort B.L."/>
            <person name="Kasson M.T."/>
            <person name="De Fine Licht H.H."/>
            <person name="Stajich J.E."/>
        </authorList>
    </citation>
    <scope>NUCLEOTIDE SEQUENCE</scope>
    <source>
        <strain evidence="1">Berkeley</strain>
    </source>
</reference>
<dbReference type="EMBL" id="QTSX02000105">
    <property type="protein sequence ID" value="KAJ9088585.1"/>
    <property type="molecule type" value="Genomic_DNA"/>
</dbReference>
<evidence type="ECO:0000313" key="1">
    <source>
        <dbReference type="EMBL" id="KAJ9088585.1"/>
    </source>
</evidence>
<sequence>MIALITGASGLLGRAVHKCFTDSGKFDAVVGISYSRTKGDLRKIDLCDKEALSSLLDEVKPQVIIHCAAERRPDVAEKDTAGTLKLNVEVSENLASEALKHDSRLIYISTDYVFDGTSPPYHVNDQPNPLNFYGKSKLQGEIAVHQTNPGAIVLRVPVLYGEVEFPGESAVNILIENINDTSKNYNMDHHSSRYPTHVKDVALVCLELAECSAKKIPPILHYSAPERLTKYDMCCIFSNITGKNIDHIKPDSVASPFNPSGTTRPEDCELSIDALTSLGVGTFPPTSLKEWFEKYLN</sequence>
<proteinExistence type="predicted"/>
<dbReference type="Proteomes" id="UP001165960">
    <property type="component" value="Unassembled WGS sequence"/>
</dbReference>
<protein>
    <submittedName>
        <fullName evidence="1">Uncharacterized protein</fullName>
    </submittedName>
</protein>
<evidence type="ECO:0000313" key="2">
    <source>
        <dbReference type="Proteomes" id="UP001165960"/>
    </source>
</evidence>
<keyword evidence="2" id="KW-1185">Reference proteome</keyword>
<name>A0ACC2UN84_9FUNG</name>
<comment type="caution">
    <text evidence="1">The sequence shown here is derived from an EMBL/GenBank/DDBJ whole genome shotgun (WGS) entry which is preliminary data.</text>
</comment>
<accession>A0ACC2UN84</accession>